<dbReference type="AlphaFoldDB" id="A0A1E4RQZ2"/>
<dbReference type="Gene3D" id="3.40.630.30">
    <property type="match status" value="1"/>
</dbReference>
<keyword evidence="2 4" id="KW-0012">Acyltransferase</keyword>
<dbReference type="InterPro" id="IPR000182">
    <property type="entry name" value="GNAT_dom"/>
</dbReference>
<organism evidence="4 5">
    <name type="scientific">Hyphopichia burtonii NRRL Y-1933</name>
    <dbReference type="NCBI Taxonomy" id="984485"/>
    <lineage>
        <taxon>Eukaryota</taxon>
        <taxon>Fungi</taxon>
        <taxon>Dikarya</taxon>
        <taxon>Ascomycota</taxon>
        <taxon>Saccharomycotina</taxon>
        <taxon>Pichiomycetes</taxon>
        <taxon>Debaryomycetaceae</taxon>
        <taxon>Hyphopichia</taxon>
    </lineage>
</organism>
<name>A0A1E4RQZ2_9ASCO</name>
<dbReference type="EMBL" id="KV454538">
    <property type="protein sequence ID" value="ODV69703.1"/>
    <property type="molecule type" value="Genomic_DNA"/>
</dbReference>
<dbReference type="GO" id="GO:0031415">
    <property type="term" value="C:NatA complex"/>
    <property type="evidence" value="ECO:0007669"/>
    <property type="project" value="TreeGrafter"/>
</dbReference>
<dbReference type="GeneID" id="30998413"/>
<reference evidence="5" key="1">
    <citation type="submission" date="2016-05" db="EMBL/GenBank/DDBJ databases">
        <title>Comparative genomics of biotechnologically important yeasts.</title>
        <authorList>
            <consortium name="DOE Joint Genome Institute"/>
            <person name="Riley R."/>
            <person name="Haridas S."/>
            <person name="Wolfe K.H."/>
            <person name="Lopes M.R."/>
            <person name="Hittinger C.T."/>
            <person name="Goker M."/>
            <person name="Salamov A."/>
            <person name="Wisecaver J."/>
            <person name="Long T.M."/>
            <person name="Aerts A.L."/>
            <person name="Barry K."/>
            <person name="Choi C."/>
            <person name="Clum A."/>
            <person name="Coughlan A.Y."/>
            <person name="Deshpande S."/>
            <person name="Douglass A.P."/>
            <person name="Hanson S.J."/>
            <person name="Klenk H.-P."/>
            <person name="Labutti K."/>
            <person name="Lapidus A."/>
            <person name="Lindquist E."/>
            <person name="Lipzen A."/>
            <person name="Meier-Kolthoff J.P."/>
            <person name="Ohm R.A."/>
            <person name="Otillar R.P."/>
            <person name="Pangilinan J."/>
            <person name="Peng Y."/>
            <person name="Rokas A."/>
            <person name="Rosa C.A."/>
            <person name="Scheuner C."/>
            <person name="Sibirny A.A."/>
            <person name="Slot J.C."/>
            <person name="Stielow J.B."/>
            <person name="Sun H."/>
            <person name="Kurtzman C.P."/>
            <person name="Blackwell M."/>
            <person name="Grigoriev I.V."/>
            <person name="Jeffries T.W."/>
        </authorList>
    </citation>
    <scope>NUCLEOTIDE SEQUENCE [LARGE SCALE GENOMIC DNA]</scope>
    <source>
        <strain evidence="5">NRRL Y-1933</strain>
    </source>
</reference>
<dbReference type="PANTHER" id="PTHR42919">
    <property type="entry name" value="N-ALPHA-ACETYLTRANSFERASE"/>
    <property type="match status" value="1"/>
</dbReference>
<evidence type="ECO:0000313" key="4">
    <source>
        <dbReference type="EMBL" id="ODV69703.1"/>
    </source>
</evidence>
<evidence type="ECO:0000259" key="3">
    <source>
        <dbReference type="PROSITE" id="PS51186"/>
    </source>
</evidence>
<keyword evidence="5" id="KW-1185">Reference proteome</keyword>
<feature type="domain" description="N-acetyltransferase" evidence="3">
    <location>
        <begin position="6"/>
        <end position="174"/>
    </location>
</feature>
<dbReference type="RefSeq" id="XP_020078770.1">
    <property type="nucleotide sequence ID" value="XM_020223864.1"/>
</dbReference>
<dbReference type="Proteomes" id="UP000095085">
    <property type="component" value="Unassembled WGS sequence"/>
</dbReference>
<dbReference type="PROSITE" id="PS51186">
    <property type="entry name" value="GNAT"/>
    <property type="match status" value="1"/>
</dbReference>
<sequence length="174" mass="19801">MGRDIIALDSLTVNNIGTFKKINEVVLPTRYGENWYKDSLNKDQIVQLGYYAELPVGAVKAKAINTSYKNPNHEASQQTSNQTNIIPNAVYIESFAVLKAYRDLGIGSRLLQYVIDKTKEKFIHQIVIHVHVDNKHAIDWYLKKGFTKDDEILKDYYKEQGLSNPDAVILSLSI</sequence>
<evidence type="ECO:0000313" key="5">
    <source>
        <dbReference type="Proteomes" id="UP000095085"/>
    </source>
</evidence>
<evidence type="ECO:0000256" key="1">
    <source>
        <dbReference type="ARBA" id="ARBA00022679"/>
    </source>
</evidence>
<dbReference type="PANTHER" id="PTHR42919:SF8">
    <property type="entry name" value="N-ALPHA-ACETYLTRANSFERASE 50"/>
    <property type="match status" value="1"/>
</dbReference>
<dbReference type="CDD" id="cd04301">
    <property type="entry name" value="NAT_SF"/>
    <property type="match status" value="1"/>
</dbReference>
<dbReference type="InterPro" id="IPR051556">
    <property type="entry name" value="N-term/lysine_N-AcTrnsfr"/>
</dbReference>
<protein>
    <submittedName>
        <fullName evidence="4">Acyl-CoA N-acyltransferase</fullName>
    </submittedName>
</protein>
<dbReference type="GO" id="GO:0016747">
    <property type="term" value="F:acyltransferase activity, transferring groups other than amino-acyl groups"/>
    <property type="evidence" value="ECO:0007669"/>
    <property type="project" value="InterPro"/>
</dbReference>
<keyword evidence="1 4" id="KW-0808">Transferase</keyword>
<dbReference type="GO" id="GO:0007064">
    <property type="term" value="P:mitotic sister chromatid cohesion"/>
    <property type="evidence" value="ECO:0007669"/>
    <property type="project" value="TreeGrafter"/>
</dbReference>
<dbReference type="SUPFAM" id="SSF55729">
    <property type="entry name" value="Acyl-CoA N-acyltransferases (Nat)"/>
    <property type="match status" value="1"/>
</dbReference>
<accession>A0A1E4RQZ2</accession>
<dbReference type="InterPro" id="IPR016181">
    <property type="entry name" value="Acyl_CoA_acyltransferase"/>
</dbReference>
<dbReference type="STRING" id="984485.A0A1E4RQZ2"/>
<gene>
    <name evidence="4" type="ORF">HYPBUDRAFT_9043</name>
</gene>
<dbReference type="OrthoDB" id="47374at2759"/>
<dbReference type="Pfam" id="PF00583">
    <property type="entry name" value="Acetyltransf_1"/>
    <property type="match status" value="1"/>
</dbReference>
<evidence type="ECO:0000256" key="2">
    <source>
        <dbReference type="ARBA" id="ARBA00023315"/>
    </source>
</evidence>
<proteinExistence type="predicted"/>